<dbReference type="Proteomes" id="UP001165289">
    <property type="component" value="Unassembled WGS sequence"/>
</dbReference>
<reference evidence="1 2" key="1">
    <citation type="journal article" date="2023" name="BMC Biol.">
        <title>The compact genome of the sponge Oopsacas minuta (Hexactinellida) is lacking key metazoan core genes.</title>
        <authorList>
            <person name="Santini S."/>
            <person name="Schenkelaars Q."/>
            <person name="Jourda C."/>
            <person name="Duchesne M."/>
            <person name="Belahbib H."/>
            <person name="Rocher C."/>
            <person name="Selva M."/>
            <person name="Riesgo A."/>
            <person name="Vervoort M."/>
            <person name="Leys S.P."/>
            <person name="Kodjabachian L."/>
            <person name="Le Bivic A."/>
            <person name="Borchiellini C."/>
            <person name="Claverie J.M."/>
            <person name="Renard E."/>
        </authorList>
    </citation>
    <scope>NUCLEOTIDE SEQUENCE [LARGE SCALE GENOMIC DNA]</scope>
    <source>
        <strain evidence="1">SPO-2</strain>
    </source>
</reference>
<accession>A0AAV7JJN5</accession>
<organism evidence="1 2">
    <name type="scientific">Oopsacas minuta</name>
    <dbReference type="NCBI Taxonomy" id="111878"/>
    <lineage>
        <taxon>Eukaryota</taxon>
        <taxon>Metazoa</taxon>
        <taxon>Porifera</taxon>
        <taxon>Hexactinellida</taxon>
        <taxon>Hexasterophora</taxon>
        <taxon>Lyssacinosida</taxon>
        <taxon>Leucopsacidae</taxon>
        <taxon>Oopsacas</taxon>
    </lineage>
</organism>
<name>A0AAV7JJN5_9METZ</name>
<dbReference type="EMBL" id="JAKMXF010000324">
    <property type="protein sequence ID" value="KAI6648892.1"/>
    <property type="molecule type" value="Genomic_DNA"/>
</dbReference>
<keyword evidence="2" id="KW-1185">Reference proteome</keyword>
<gene>
    <name evidence="1" type="ORF">LOD99_6965</name>
</gene>
<proteinExistence type="predicted"/>
<evidence type="ECO:0000313" key="2">
    <source>
        <dbReference type="Proteomes" id="UP001165289"/>
    </source>
</evidence>
<protein>
    <submittedName>
        <fullName evidence="1">Uncharacterized protein</fullName>
    </submittedName>
</protein>
<sequence>MDSGSAEGDEGDKEEVKLQLHDITERMSKLLYCYEGDKEYIPEENNDGELEMKDGLLDALTDFHEMANTRENLLETLMDWFDGSSRILANTDAAEDPEESWCQIENEMQRVLTAVSSLQQHNRRAEIERKLLGVVLKEDDIEKIEEIRGEYNNRKLKVEKRQDNTKRQVEQVICTTDERGSNEYCDVTVTDYSLIARIKREINKQICVKEVQIDCVEEDGDIIQEIIEEMETPTISKDNNIVIYKTASTQTNTTIPNNNWYIQQNSQTNMNIQTINNQTKTQTANNQAINKQTKTQTANNQAINKQTKTQTANNQTLNKQTTNTGALEISDKTENYFQDLIQVNISKNTNIDVTEEVNNNTNYTQVNTSIREESSFPIIHESHTDTDINEMRESRTIIEQKLPKIKCQQQQQQRHRKHRVNRMRILKSNAGYKVNVKPDEGPRNKIYMHLPVATTCNTGLGLNPPLTTIPSSLVTTPRKGMFIFPPSEIVNRGKIQSTPVQLQLNSDYIAKNHGYKPEVLNLHLQYKSYRKRAMTIYW</sequence>
<comment type="caution">
    <text evidence="1">The sequence shown here is derived from an EMBL/GenBank/DDBJ whole genome shotgun (WGS) entry which is preliminary data.</text>
</comment>
<evidence type="ECO:0000313" key="1">
    <source>
        <dbReference type="EMBL" id="KAI6648892.1"/>
    </source>
</evidence>
<dbReference type="AlphaFoldDB" id="A0AAV7JJN5"/>